<accession>A0AAQ3K9Y9</accession>
<keyword evidence="2 5" id="KW-0812">Transmembrane</keyword>
<dbReference type="GO" id="GO:0004602">
    <property type="term" value="F:glutathione peroxidase activity"/>
    <property type="evidence" value="ECO:0007669"/>
    <property type="project" value="TreeGrafter"/>
</dbReference>
<evidence type="ECO:0000256" key="2">
    <source>
        <dbReference type="ARBA" id="ARBA00022692"/>
    </source>
</evidence>
<dbReference type="GO" id="GO:0005635">
    <property type="term" value="C:nuclear envelope"/>
    <property type="evidence" value="ECO:0007669"/>
    <property type="project" value="TreeGrafter"/>
</dbReference>
<evidence type="ECO:0000256" key="3">
    <source>
        <dbReference type="ARBA" id="ARBA00022989"/>
    </source>
</evidence>
<dbReference type="PANTHER" id="PTHR10250:SF22">
    <property type="entry name" value="MICROSOMAL GLUTATHIONE S-TRANSFERASE"/>
    <property type="match status" value="1"/>
</dbReference>
<dbReference type="AlphaFoldDB" id="A0AAQ3K9Y9"/>
<evidence type="ECO:0000256" key="5">
    <source>
        <dbReference type="SAM" id="Phobius"/>
    </source>
</evidence>
<dbReference type="Pfam" id="PF01124">
    <property type="entry name" value="MAPEG"/>
    <property type="match status" value="1"/>
</dbReference>
<feature type="transmembrane region" description="Helical" evidence="5">
    <location>
        <begin position="12"/>
        <end position="30"/>
    </location>
</feature>
<reference evidence="6 7" key="1">
    <citation type="submission" date="2023-10" db="EMBL/GenBank/DDBJ databases">
        <title>Chromosome-scale genome assembly provides insights into flower coloration mechanisms of Canna indica.</title>
        <authorList>
            <person name="Li C."/>
        </authorList>
    </citation>
    <scope>NUCLEOTIDE SEQUENCE [LARGE SCALE GENOMIC DNA]</scope>
    <source>
        <tissue evidence="6">Flower</tissue>
    </source>
</reference>
<dbReference type="Proteomes" id="UP001327560">
    <property type="component" value="Chromosome 3"/>
</dbReference>
<dbReference type="PANTHER" id="PTHR10250">
    <property type="entry name" value="MICROSOMAL GLUTATHIONE S-TRANSFERASE"/>
    <property type="match status" value="1"/>
</dbReference>
<dbReference type="GO" id="GO:0005783">
    <property type="term" value="C:endoplasmic reticulum"/>
    <property type="evidence" value="ECO:0007669"/>
    <property type="project" value="TreeGrafter"/>
</dbReference>
<dbReference type="GO" id="GO:0004364">
    <property type="term" value="F:glutathione transferase activity"/>
    <property type="evidence" value="ECO:0007669"/>
    <property type="project" value="TreeGrafter"/>
</dbReference>
<evidence type="ECO:0000256" key="4">
    <source>
        <dbReference type="ARBA" id="ARBA00023136"/>
    </source>
</evidence>
<organism evidence="6 7">
    <name type="scientific">Canna indica</name>
    <name type="common">Indian-shot</name>
    <dbReference type="NCBI Taxonomy" id="4628"/>
    <lineage>
        <taxon>Eukaryota</taxon>
        <taxon>Viridiplantae</taxon>
        <taxon>Streptophyta</taxon>
        <taxon>Embryophyta</taxon>
        <taxon>Tracheophyta</taxon>
        <taxon>Spermatophyta</taxon>
        <taxon>Magnoliopsida</taxon>
        <taxon>Liliopsida</taxon>
        <taxon>Zingiberales</taxon>
        <taxon>Cannaceae</taxon>
        <taxon>Canna</taxon>
    </lineage>
</organism>
<comment type="subcellular location">
    <subcellularLocation>
        <location evidence="1">Membrane</location>
        <topology evidence="1">Multi-pass membrane protein</topology>
    </subcellularLocation>
</comment>
<keyword evidence="4 5" id="KW-0472">Membrane</keyword>
<dbReference type="EMBL" id="CP136892">
    <property type="protein sequence ID" value="WOL02582.1"/>
    <property type="molecule type" value="Genomic_DNA"/>
</dbReference>
<dbReference type="InterPro" id="IPR001129">
    <property type="entry name" value="Membr-assoc_MAPEG"/>
</dbReference>
<proteinExistence type="predicted"/>
<dbReference type="Gene3D" id="1.20.120.550">
    <property type="entry name" value="Membrane associated eicosanoid/glutathione metabolism-like domain"/>
    <property type="match status" value="1"/>
</dbReference>
<dbReference type="GO" id="GO:0016020">
    <property type="term" value="C:membrane"/>
    <property type="evidence" value="ECO:0007669"/>
    <property type="project" value="UniProtKB-SubCell"/>
</dbReference>
<dbReference type="InterPro" id="IPR023352">
    <property type="entry name" value="MAPEG-like_dom_sf"/>
</dbReference>
<name>A0AAQ3K9Y9_9LILI</name>
<dbReference type="InterPro" id="IPR050997">
    <property type="entry name" value="MAPEG"/>
</dbReference>
<evidence type="ECO:0000313" key="7">
    <source>
        <dbReference type="Proteomes" id="UP001327560"/>
    </source>
</evidence>
<keyword evidence="7" id="KW-1185">Reference proteome</keyword>
<protein>
    <submittedName>
        <fullName evidence="6">Microsomal glutathione S-transferase 3</fullName>
    </submittedName>
</protein>
<gene>
    <name evidence="6" type="ORF">Cni_G11301</name>
</gene>
<dbReference type="SUPFAM" id="SSF161084">
    <property type="entry name" value="MAPEG domain-like"/>
    <property type="match status" value="1"/>
</dbReference>
<dbReference type="GO" id="GO:0006691">
    <property type="term" value="P:leukotriene metabolic process"/>
    <property type="evidence" value="ECO:0007669"/>
    <property type="project" value="UniProtKB-ARBA"/>
</dbReference>
<evidence type="ECO:0000313" key="6">
    <source>
        <dbReference type="EMBL" id="WOL02582.1"/>
    </source>
</evidence>
<sequence>MGVTLEIPAEYGYVVVVLVLYIFFNIWMAFQVGKARREYKVFYPTLYAVESENKDAKLFNCVQVLFIPQLNDWKLPSVARSDALKYFIFCCWLWQRGHQNSLESMPVFFTTLLVGGLQHPVIAAGLGALYTVARFFYFKGYSTGVPENRLKIG</sequence>
<keyword evidence="3 5" id="KW-1133">Transmembrane helix</keyword>
<evidence type="ECO:0000256" key="1">
    <source>
        <dbReference type="ARBA" id="ARBA00004141"/>
    </source>
</evidence>